<comment type="caution">
    <text evidence="1">The sequence shown here is derived from an EMBL/GenBank/DDBJ whole genome shotgun (WGS) entry which is preliminary data.</text>
</comment>
<accession>A0A4S8NJJ4</accession>
<name>A0A4S8NJJ4_9ACTN</name>
<evidence type="ECO:0000313" key="2">
    <source>
        <dbReference type="Proteomes" id="UP000307087"/>
    </source>
</evidence>
<reference evidence="1 2" key="1">
    <citation type="journal article" date="2009" name="Int. J. Syst. Evol. Microbiol.">
        <title>Nocardioides caeni sp. nov., isolated from wastewater.</title>
        <authorList>
            <person name="Yoon J.H."/>
            <person name="Kang S.J."/>
            <person name="Park S."/>
            <person name="Kim W."/>
            <person name="Oh T.K."/>
        </authorList>
    </citation>
    <scope>NUCLEOTIDE SEQUENCE [LARGE SCALE GENOMIC DNA]</scope>
    <source>
        <strain evidence="1 2">DSM 23134</strain>
    </source>
</reference>
<gene>
    <name evidence="1" type="ORF">E9934_07155</name>
</gene>
<dbReference type="OrthoDB" id="4571565at2"/>
<organism evidence="1 2">
    <name type="scientific">Nocardioides caeni</name>
    <dbReference type="NCBI Taxonomy" id="574700"/>
    <lineage>
        <taxon>Bacteria</taxon>
        <taxon>Bacillati</taxon>
        <taxon>Actinomycetota</taxon>
        <taxon>Actinomycetes</taxon>
        <taxon>Propionibacteriales</taxon>
        <taxon>Nocardioidaceae</taxon>
        <taxon>Nocardioides</taxon>
    </lineage>
</organism>
<dbReference type="RefSeq" id="WP_136562197.1">
    <property type="nucleotide sequence ID" value="NZ_BAABLS010000010.1"/>
</dbReference>
<proteinExistence type="predicted"/>
<dbReference type="AlphaFoldDB" id="A0A4S8NJJ4"/>
<sequence>MNAPDATGSRAQRALALVLAGAENTMGSGLRVLDSWVESDDTFCLVFTSDFTGEDRGVRGPVRLRRVVDSGWTVEQVAEYVLVSELGEPLGSLADELEFLDGVWWFTGDHDEWKEPLS</sequence>
<keyword evidence="2" id="KW-1185">Reference proteome</keyword>
<dbReference type="EMBL" id="STGW01000003">
    <property type="protein sequence ID" value="THV16102.1"/>
    <property type="molecule type" value="Genomic_DNA"/>
</dbReference>
<dbReference type="Proteomes" id="UP000307087">
    <property type="component" value="Unassembled WGS sequence"/>
</dbReference>
<evidence type="ECO:0000313" key="1">
    <source>
        <dbReference type="EMBL" id="THV16102.1"/>
    </source>
</evidence>
<protein>
    <submittedName>
        <fullName evidence="1">Uncharacterized protein</fullName>
    </submittedName>
</protein>